<keyword evidence="3" id="KW-1185">Reference proteome</keyword>
<organism evidence="2 3">
    <name type="scientific">Thioclava pacifica DSM 10166</name>
    <dbReference type="NCBI Taxonomy" id="1353537"/>
    <lineage>
        <taxon>Bacteria</taxon>
        <taxon>Pseudomonadati</taxon>
        <taxon>Pseudomonadota</taxon>
        <taxon>Alphaproteobacteria</taxon>
        <taxon>Rhodobacterales</taxon>
        <taxon>Paracoccaceae</taxon>
        <taxon>Thioclava</taxon>
    </lineage>
</organism>
<dbReference type="Proteomes" id="UP000027432">
    <property type="component" value="Unassembled WGS sequence"/>
</dbReference>
<gene>
    <name evidence="2" type="ORF">TP2_17735</name>
</gene>
<comment type="caution">
    <text evidence="2">The sequence shown here is derived from an EMBL/GenBank/DDBJ whole genome shotgun (WGS) entry which is preliminary data.</text>
</comment>
<accession>A0A074JVW8</accession>
<feature type="coiled-coil region" evidence="1">
    <location>
        <begin position="278"/>
        <end position="312"/>
    </location>
</feature>
<dbReference type="AlphaFoldDB" id="A0A074JVW8"/>
<evidence type="ECO:0000256" key="1">
    <source>
        <dbReference type="SAM" id="Coils"/>
    </source>
</evidence>
<protein>
    <submittedName>
        <fullName evidence="2">Uncharacterized protein</fullName>
    </submittedName>
</protein>
<evidence type="ECO:0000313" key="2">
    <source>
        <dbReference type="EMBL" id="KEO53497.1"/>
    </source>
</evidence>
<reference evidence="2 3" key="1">
    <citation type="submission" date="2013-07" db="EMBL/GenBank/DDBJ databases">
        <title>Thioclava pacifica DSM 10166 Genome Sequencing.</title>
        <authorList>
            <person name="Lai Q."/>
            <person name="Shao Z."/>
        </authorList>
    </citation>
    <scope>NUCLEOTIDE SEQUENCE [LARGE SCALE GENOMIC DNA]</scope>
    <source>
        <strain evidence="2 3">DSM 10166</strain>
    </source>
</reference>
<keyword evidence="1" id="KW-0175">Coiled coil</keyword>
<name>A0A074JVW8_9RHOB</name>
<evidence type="ECO:0000313" key="3">
    <source>
        <dbReference type="Proteomes" id="UP000027432"/>
    </source>
</evidence>
<dbReference type="EMBL" id="AUND01000014">
    <property type="protein sequence ID" value="KEO53497.1"/>
    <property type="molecule type" value="Genomic_DNA"/>
</dbReference>
<proteinExistence type="predicted"/>
<sequence>MELETVPCWLACAILGIENMLYYPHYTPSQERLRSLLLFSDKVSLIVPNVDQFEVQRRQHVDEVLSQDDSLIEMKDPTYRYSGWMDKDGVAQATENLIAKLVEDTEQEGDLTPIHFDQYGHVSPGQDDEIAVRWSQKGWKYVAEEKFPPNFRDIFFTDGMALRVGHFRNPATGEIIEHNGVLCHPVLADFVLARMAREASIVDGVPSITFGGINYVNHLFDGDQTHRADRFKLLQSAMDLFVPNNVGSSNIHDFFSIRQEYEGVRRSVWRYLEDISREQNLDLEMKDQETLIERLEDARNHIDAELTSIKKQIGRDRFTAGTLFAFEAASTIGLAALGAHWGGPLAAAGTAGLGIAVAGGARKMSTLGKKQDGTAKSIAMSITKIERRGVPAKRAVPNYWL</sequence>